<feature type="domain" description="AMP-dependent synthetase/ligase" evidence="5">
    <location>
        <begin position="26"/>
        <end position="372"/>
    </location>
</feature>
<name>A0ABT4W2S6_9RHOB</name>
<sequence length="509" mass="54655">MLSEVIPTPPFPSAPTPFNMADYVLQHAADKPEKIALAVVSMHGDDAVWTYAQLARSVEGVAAGLLEKGLTPGDRVLLRLGNTVDFPLAFLAAIHAGLVPVPTSSQLTEAEITKMSAMVDPRCIIAADGIALPSDTGQVGVISADELHDMATLPPASCHMGDPERPAYIIFTSGTSGQARAVVHAHRAIWARQMMWQGWYDLHETDRLMHAGAFNWTYTLGTGLMDPWTVGATALIPAVGTKPEEFAPLIARHGATIFAAAPGVYRQMMKHDLPAMPQLRHGLSAGEKLPATTRETWNNQTGKMIFEAYGMSECSTFVSGCPAHPAPSGTLGYPQPGRRIAVLDDAGNIVPRGSSGIMAVHRSDPGLMLGYLGANEATNNRFSGDWFLTGDTVRMEEDGAISFEGRSDDIMNAGGFRVSPIEVEAAITLHPDVHEAACTEVAIKADASVIACFYVPETDPVSVETLSQHAHAHLAHYKCPRLFLPVASLPRGANNKLLRAKLREEFETK</sequence>
<dbReference type="InterPro" id="IPR045851">
    <property type="entry name" value="AMP-bd_C_sf"/>
</dbReference>
<comment type="caution">
    <text evidence="7">The sequence shown here is derived from an EMBL/GenBank/DDBJ whole genome shotgun (WGS) entry which is preliminary data.</text>
</comment>
<dbReference type="Gene3D" id="3.40.50.12780">
    <property type="entry name" value="N-terminal domain of ligase-like"/>
    <property type="match status" value="1"/>
</dbReference>
<evidence type="ECO:0000259" key="6">
    <source>
        <dbReference type="Pfam" id="PF13193"/>
    </source>
</evidence>
<dbReference type="EMBL" id="JAQIIO010000006">
    <property type="protein sequence ID" value="MDA5094807.1"/>
    <property type="molecule type" value="Genomic_DNA"/>
</dbReference>
<dbReference type="Pfam" id="PF00501">
    <property type="entry name" value="AMP-binding"/>
    <property type="match status" value="1"/>
</dbReference>
<keyword evidence="8" id="KW-1185">Reference proteome</keyword>
<dbReference type="PANTHER" id="PTHR43605">
    <property type="entry name" value="ACYL-COENZYME A SYNTHETASE"/>
    <property type="match status" value="1"/>
</dbReference>
<dbReference type="InterPro" id="IPR020845">
    <property type="entry name" value="AMP-binding_CS"/>
</dbReference>
<evidence type="ECO:0000256" key="1">
    <source>
        <dbReference type="ARBA" id="ARBA00006432"/>
    </source>
</evidence>
<accession>A0ABT4W2S6</accession>
<evidence type="ECO:0000313" key="7">
    <source>
        <dbReference type="EMBL" id="MDA5094807.1"/>
    </source>
</evidence>
<dbReference type="PROSITE" id="PS00455">
    <property type="entry name" value="AMP_BINDING"/>
    <property type="match status" value="1"/>
</dbReference>
<gene>
    <name evidence="7" type="ORF">O2N63_12000</name>
</gene>
<dbReference type="Gene3D" id="3.30.300.30">
    <property type="match status" value="1"/>
</dbReference>
<evidence type="ECO:0000256" key="2">
    <source>
        <dbReference type="ARBA" id="ARBA00022598"/>
    </source>
</evidence>
<dbReference type="InterPro" id="IPR025110">
    <property type="entry name" value="AMP-bd_C"/>
</dbReference>
<dbReference type="InterPro" id="IPR051087">
    <property type="entry name" value="Mitochondrial_ACSM"/>
</dbReference>
<evidence type="ECO:0000259" key="5">
    <source>
        <dbReference type="Pfam" id="PF00501"/>
    </source>
</evidence>
<keyword evidence="3" id="KW-0547">Nucleotide-binding</keyword>
<keyword evidence="2" id="KW-0436">Ligase</keyword>
<evidence type="ECO:0000256" key="4">
    <source>
        <dbReference type="ARBA" id="ARBA00022840"/>
    </source>
</evidence>
<dbReference type="Pfam" id="PF13193">
    <property type="entry name" value="AMP-binding_C"/>
    <property type="match status" value="1"/>
</dbReference>
<protein>
    <submittedName>
        <fullName evidence="7">Class I adenylate-forming enzyme family protein</fullName>
    </submittedName>
</protein>
<dbReference type="PANTHER" id="PTHR43605:SF10">
    <property type="entry name" value="ACYL-COA SYNTHETASE MEDIUM CHAIN FAMILY MEMBER 3"/>
    <property type="match status" value="1"/>
</dbReference>
<proteinExistence type="inferred from homology"/>
<keyword evidence="4" id="KW-0067">ATP-binding</keyword>
<comment type="similarity">
    <text evidence="1">Belongs to the ATP-dependent AMP-binding enzyme family.</text>
</comment>
<dbReference type="Proteomes" id="UP001528040">
    <property type="component" value="Unassembled WGS sequence"/>
</dbReference>
<dbReference type="InterPro" id="IPR000873">
    <property type="entry name" value="AMP-dep_synth/lig_dom"/>
</dbReference>
<evidence type="ECO:0000256" key="3">
    <source>
        <dbReference type="ARBA" id="ARBA00022741"/>
    </source>
</evidence>
<dbReference type="SUPFAM" id="SSF56801">
    <property type="entry name" value="Acetyl-CoA synthetase-like"/>
    <property type="match status" value="1"/>
</dbReference>
<evidence type="ECO:0000313" key="8">
    <source>
        <dbReference type="Proteomes" id="UP001528040"/>
    </source>
</evidence>
<organism evidence="7 8">
    <name type="scientific">Aliiroseovarius salicola</name>
    <dbReference type="NCBI Taxonomy" id="3009082"/>
    <lineage>
        <taxon>Bacteria</taxon>
        <taxon>Pseudomonadati</taxon>
        <taxon>Pseudomonadota</taxon>
        <taxon>Alphaproteobacteria</taxon>
        <taxon>Rhodobacterales</taxon>
        <taxon>Paracoccaceae</taxon>
        <taxon>Aliiroseovarius</taxon>
    </lineage>
</organism>
<feature type="domain" description="AMP-binding enzyme C-terminal" evidence="6">
    <location>
        <begin position="422"/>
        <end position="496"/>
    </location>
</feature>
<dbReference type="RefSeq" id="WP_271054515.1">
    <property type="nucleotide sequence ID" value="NZ_JAQIIO010000006.1"/>
</dbReference>
<reference evidence="7 8" key="1">
    <citation type="submission" date="2023-01" db="EMBL/GenBank/DDBJ databases">
        <authorList>
            <person name="Yoon J.-W."/>
        </authorList>
    </citation>
    <scope>NUCLEOTIDE SEQUENCE [LARGE SCALE GENOMIC DNA]</scope>
    <source>
        <strain evidence="7 8">KMU-50</strain>
    </source>
</reference>
<dbReference type="InterPro" id="IPR042099">
    <property type="entry name" value="ANL_N_sf"/>
</dbReference>